<dbReference type="Gene3D" id="3.30.560.10">
    <property type="entry name" value="Glucose Oxidase, domain 3"/>
    <property type="match status" value="1"/>
</dbReference>
<evidence type="ECO:0000313" key="4">
    <source>
        <dbReference type="Proteomes" id="UP000036403"/>
    </source>
</evidence>
<dbReference type="InterPro" id="IPR036188">
    <property type="entry name" value="FAD/NAD-bd_sf"/>
</dbReference>
<dbReference type="PaxDb" id="67767-A0A0J7KTB7"/>
<dbReference type="GO" id="GO:0050660">
    <property type="term" value="F:flavin adenine dinucleotide binding"/>
    <property type="evidence" value="ECO:0007669"/>
    <property type="project" value="InterPro"/>
</dbReference>
<keyword evidence="2" id="KW-1133">Transmembrane helix</keyword>
<gene>
    <name evidence="3" type="ORF">RF55_6232</name>
</gene>
<dbReference type="GO" id="GO:0016491">
    <property type="term" value="F:oxidoreductase activity"/>
    <property type="evidence" value="ECO:0007669"/>
    <property type="project" value="TreeGrafter"/>
</dbReference>
<comment type="caution">
    <text evidence="3">The sequence shown here is derived from an EMBL/GenBank/DDBJ whole genome shotgun (WGS) entry which is preliminary data.</text>
</comment>
<sequence length="186" mass="20400">MNVTTIVGAAIKAATVLLGVSIGKITIIPVLIVALMYFNYDLMDPENHPRVTKELKKSYDFIVIGGGSAGNVIVNRLTENPEWNVLLLEAGGHETEITDVPILSLYLHKSKVDWKYRTQPQSTACQAMVDHRCSWTRGKCSISLPIGFGESEAPFLVSPVLTLMSSIMTATTSLEQNSGISWLPFF</sequence>
<dbReference type="Proteomes" id="UP000036403">
    <property type="component" value="Unassembled WGS sequence"/>
</dbReference>
<dbReference type="InterPro" id="IPR012132">
    <property type="entry name" value="GMC_OxRdtase"/>
</dbReference>
<evidence type="ECO:0000313" key="3">
    <source>
        <dbReference type="EMBL" id="KMQ93652.1"/>
    </source>
</evidence>
<dbReference type="PANTHER" id="PTHR11552">
    <property type="entry name" value="GLUCOSE-METHANOL-CHOLINE GMC OXIDOREDUCTASE"/>
    <property type="match status" value="1"/>
</dbReference>
<keyword evidence="4" id="KW-1185">Reference proteome</keyword>
<comment type="similarity">
    <text evidence="1">Belongs to the GMC oxidoreductase family.</text>
</comment>
<accession>A0A0J7KTB7</accession>
<reference evidence="3 4" key="1">
    <citation type="submission" date="2015-04" db="EMBL/GenBank/DDBJ databases">
        <title>Lasius niger genome sequencing.</title>
        <authorList>
            <person name="Konorov E.A."/>
            <person name="Nikitin M.A."/>
            <person name="Kirill M.V."/>
            <person name="Chang P."/>
        </authorList>
    </citation>
    <scope>NUCLEOTIDE SEQUENCE [LARGE SCALE GENOMIC DNA]</scope>
    <source>
        <tissue evidence="3">Whole</tissue>
    </source>
</reference>
<dbReference type="EMBL" id="LBMM01003329">
    <property type="protein sequence ID" value="KMQ93652.1"/>
    <property type="molecule type" value="Genomic_DNA"/>
</dbReference>
<name>A0A0J7KTB7_LASNI</name>
<feature type="transmembrane region" description="Helical" evidence="2">
    <location>
        <begin position="16"/>
        <end position="40"/>
    </location>
</feature>
<dbReference type="PANTHER" id="PTHR11552:SF154">
    <property type="entry name" value="FI04917P"/>
    <property type="match status" value="1"/>
</dbReference>
<dbReference type="STRING" id="67767.A0A0J7KTB7"/>
<dbReference type="SUPFAM" id="SSF51905">
    <property type="entry name" value="FAD/NAD(P)-binding domain"/>
    <property type="match status" value="1"/>
</dbReference>
<proteinExistence type="inferred from homology"/>
<dbReference type="AlphaFoldDB" id="A0A0J7KTB7"/>
<evidence type="ECO:0000256" key="1">
    <source>
        <dbReference type="ARBA" id="ARBA00010790"/>
    </source>
</evidence>
<keyword evidence="2" id="KW-0472">Membrane</keyword>
<organism evidence="3 4">
    <name type="scientific">Lasius niger</name>
    <name type="common">Black garden ant</name>
    <dbReference type="NCBI Taxonomy" id="67767"/>
    <lineage>
        <taxon>Eukaryota</taxon>
        <taxon>Metazoa</taxon>
        <taxon>Ecdysozoa</taxon>
        <taxon>Arthropoda</taxon>
        <taxon>Hexapoda</taxon>
        <taxon>Insecta</taxon>
        <taxon>Pterygota</taxon>
        <taxon>Neoptera</taxon>
        <taxon>Endopterygota</taxon>
        <taxon>Hymenoptera</taxon>
        <taxon>Apocrita</taxon>
        <taxon>Aculeata</taxon>
        <taxon>Formicoidea</taxon>
        <taxon>Formicidae</taxon>
        <taxon>Formicinae</taxon>
        <taxon>Lasius</taxon>
        <taxon>Lasius</taxon>
    </lineage>
</organism>
<dbReference type="OrthoDB" id="7615153at2759"/>
<keyword evidence="2" id="KW-0812">Transmembrane</keyword>
<protein>
    <submittedName>
        <fullName evidence="3">Glucose dehydrogenase</fullName>
    </submittedName>
</protein>
<dbReference type="Gene3D" id="3.50.50.60">
    <property type="entry name" value="FAD/NAD(P)-binding domain"/>
    <property type="match status" value="1"/>
</dbReference>
<evidence type="ECO:0000256" key="2">
    <source>
        <dbReference type="SAM" id="Phobius"/>
    </source>
</evidence>